<dbReference type="InterPro" id="IPR004622">
    <property type="entry name" value="DNA_pol_HolB"/>
</dbReference>
<protein>
    <submittedName>
        <fullName evidence="1">DNA polymerase-3 subunit delta</fullName>
    </submittedName>
</protein>
<gene>
    <name evidence="1" type="ORF">C7377_1086</name>
</gene>
<dbReference type="InterPro" id="IPR050238">
    <property type="entry name" value="DNA_Rep/Repair_Clamp_Loader"/>
</dbReference>
<dbReference type="PANTHER" id="PTHR11669:SF8">
    <property type="entry name" value="DNA POLYMERASE III SUBUNIT DELTA"/>
    <property type="match status" value="1"/>
</dbReference>
<accession>A0A7L4UNL2</accession>
<dbReference type="EMBL" id="QENZ01000004">
    <property type="protein sequence ID" value="PVX50770.1"/>
    <property type="molecule type" value="Genomic_DNA"/>
</dbReference>
<evidence type="ECO:0000313" key="1">
    <source>
        <dbReference type="EMBL" id="PVX50770.1"/>
    </source>
</evidence>
<reference evidence="1 2" key="1">
    <citation type="submission" date="2018-05" db="EMBL/GenBank/DDBJ databases">
        <title>Genomic Encyclopedia of Type Strains, Phase IV (KMG-IV): sequencing the most valuable type-strain genomes for metagenomic binning, comparative biology and taxonomic classification.</title>
        <authorList>
            <person name="Goeker M."/>
        </authorList>
    </citation>
    <scope>NUCLEOTIDE SEQUENCE [LARGE SCALE GENOMIC DNA]</scope>
    <source>
        <strain evidence="1 2">DSM 28579</strain>
    </source>
</reference>
<keyword evidence="2" id="KW-1185">Reference proteome</keyword>
<dbReference type="RefSeq" id="WP_133241465.1">
    <property type="nucleotide sequence ID" value="NZ_QENZ01000004.1"/>
</dbReference>
<organism evidence="1 2">
    <name type="scientific">Balneicella halophila</name>
    <dbReference type="NCBI Taxonomy" id="1537566"/>
    <lineage>
        <taxon>Bacteria</taxon>
        <taxon>Pseudomonadati</taxon>
        <taxon>Bacteroidota</taxon>
        <taxon>Bacteroidia</taxon>
        <taxon>Bacteroidales</taxon>
        <taxon>Balneicellaceae</taxon>
        <taxon>Balneicella</taxon>
    </lineage>
</organism>
<comment type="caution">
    <text evidence="1">The sequence shown here is derived from an EMBL/GenBank/DDBJ whole genome shotgun (WGS) entry which is preliminary data.</text>
</comment>
<dbReference type="GO" id="GO:0008408">
    <property type="term" value="F:3'-5' exonuclease activity"/>
    <property type="evidence" value="ECO:0007669"/>
    <property type="project" value="InterPro"/>
</dbReference>
<dbReference type="Gene3D" id="3.40.50.300">
    <property type="entry name" value="P-loop containing nucleotide triphosphate hydrolases"/>
    <property type="match status" value="1"/>
</dbReference>
<sequence length="373" mass="43093">MTFAKVVGQEKLKSQLLDEIQHGRLSHARLFSGKEGVGKMALALAVAQYINCESPTTNDACGSCPSCIKYQKLIHPDLHFVFPIVKVGNKTPVCDDFIEPWREFVLENRYVSLNNWYKQIGLENKQGVIYEKESNEILRKLSHKSYEGKYKIVIIWQAEKMNHSCANKLLKIIEEPPKGTIFFLLTESPEDILPTVYSRCQNLNISPISNDKLTEYLTGRGVEKSIIDEILPLADGSLTNALRLVEERDELQFNFEEFKNIMRLTYAVNVPGIYEWTERMAKLGREKQKQFLDYCSRLIRENFMYNLRIQNLYKITPKEEQFSTKFAPFINAKNVEALYEDFSKAYSDISANGNPKIVFMDLGIQVTRRLKTK</sequence>
<dbReference type="GO" id="GO:0006261">
    <property type="term" value="P:DNA-templated DNA replication"/>
    <property type="evidence" value="ECO:0007669"/>
    <property type="project" value="TreeGrafter"/>
</dbReference>
<dbReference type="InterPro" id="IPR027417">
    <property type="entry name" value="P-loop_NTPase"/>
</dbReference>
<dbReference type="SUPFAM" id="SSF52540">
    <property type="entry name" value="P-loop containing nucleoside triphosphate hydrolases"/>
    <property type="match status" value="1"/>
</dbReference>
<name>A0A7L4UNL2_BALHA</name>
<dbReference type="PANTHER" id="PTHR11669">
    <property type="entry name" value="REPLICATION FACTOR C / DNA POLYMERASE III GAMMA-TAU SUBUNIT"/>
    <property type="match status" value="1"/>
</dbReference>
<dbReference type="AlphaFoldDB" id="A0A7L4UNL2"/>
<dbReference type="Pfam" id="PF13177">
    <property type="entry name" value="DNA_pol3_delta2"/>
    <property type="match status" value="1"/>
</dbReference>
<dbReference type="Proteomes" id="UP000251835">
    <property type="component" value="Unassembled WGS sequence"/>
</dbReference>
<dbReference type="NCBIfam" id="TIGR00678">
    <property type="entry name" value="holB"/>
    <property type="match status" value="1"/>
</dbReference>
<proteinExistence type="predicted"/>
<evidence type="ECO:0000313" key="2">
    <source>
        <dbReference type="Proteomes" id="UP000251835"/>
    </source>
</evidence>
<dbReference type="OrthoDB" id="9811073at2"/>
<dbReference type="GO" id="GO:0003887">
    <property type="term" value="F:DNA-directed DNA polymerase activity"/>
    <property type="evidence" value="ECO:0007669"/>
    <property type="project" value="InterPro"/>
</dbReference>